<organism evidence="2 3">
    <name type="scientific">Chicken genomovirus mg7_78</name>
    <dbReference type="NCBI Taxonomy" id="2720951"/>
    <lineage>
        <taxon>Viruses</taxon>
        <taxon>Monodnaviria</taxon>
        <taxon>Shotokuvirae</taxon>
        <taxon>Cressdnaviricota</taxon>
        <taxon>Repensiviricetes</taxon>
        <taxon>Geplafuvirales</taxon>
        <taxon>Genomoviridae</taxon>
        <taxon>Gemykrogvirus</taxon>
        <taxon>Gemykrogvirus galga4</taxon>
    </lineage>
</organism>
<sequence length="309" mass="36247">MAYRRFRPRPRRYRRKFSQARRSYASRRGRTGRRGGRRFRKRGTMTSARRIRDVASTKKRDLQVGRTTAEDDLEVDNTTATLRIGHQYYIWCPSYLEQNVQSTGAHEDRHKRNRRRIFFRGIKDNVFITATSPIMWRRVVFWMNDQFLPAQPHTIFNEVDAQSYPVRNLSQFFPETTHSDFADYVWAGTVDRDFTEATRFHAPLDKASVKVVSDRRETINPNFGREASANLGKIRNARMWHEINRMIAYRDHEDGQKIRTSGWAGTSPRDPGNLYIMDMFSTAHAEVPSTPGQVVGGFRTESCLYWHES</sequence>
<evidence type="ECO:0000256" key="1">
    <source>
        <dbReference type="SAM" id="MobiDB-lite"/>
    </source>
</evidence>
<dbReference type="GeneID" id="80536574"/>
<accession>A0A6G9W115</accession>
<proteinExistence type="predicted"/>
<dbReference type="KEGG" id="vg:80536574"/>
<dbReference type="EMBL" id="MN379614">
    <property type="protein sequence ID" value="QIR82252.1"/>
    <property type="molecule type" value="Genomic_DNA"/>
</dbReference>
<evidence type="ECO:0000313" key="3">
    <source>
        <dbReference type="Proteomes" id="UP000680438"/>
    </source>
</evidence>
<dbReference type="Proteomes" id="UP000680438">
    <property type="component" value="Segment"/>
</dbReference>
<name>A0A6G9W115_9VIRU</name>
<feature type="compositionally biased region" description="Basic residues" evidence="1">
    <location>
        <begin position="1"/>
        <end position="43"/>
    </location>
</feature>
<reference evidence="2" key="1">
    <citation type="submission" date="2019-08" db="EMBL/GenBank/DDBJ databases">
        <title>Identification of single stranded DNA viruses in chicken tracheal swab swabs.</title>
        <authorList>
            <person name="Chrzastek K."/>
            <person name="Kapczynski D."/>
            <person name="Kulkarni A."/>
            <person name="Chappell L."/>
            <person name="Schmidlin K."/>
            <person name="Varsani A."/>
        </authorList>
    </citation>
    <scope>NUCLEOTIDE SEQUENCE</scope>
    <source>
        <strain evidence="2">Mg7_78</strain>
    </source>
</reference>
<protein>
    <submittedName>
        <fullName evidence="2">Capsid protein</fullName>
    </submittedName>
</protein>
<feature type="region of interest" description="Disordered" evidence="1">
    <location>
        <begin position="1"/>
        <end position="49"/>
    </location>
</feature>
<evidence type="ECO:0000313" key="2">
    <source>
        <dbReference type="EMBL" id="QIR82252.1"/>
    </source>
</evidence>
<keyword evidence="3" id="KW-1185">Reference proteome</keyword>
<dbReference type="RefSeq" id="YP_010798394.1">
    <property type="nucleotide sequence ID" value="NC_076437.1"/>
</dbReference>